<reference evidence="1" key="1">
    <citation type="journal article" date="2020" name="Stud. Mycol.">
        <title>101 Dothideomycetes genomes: a test case for predicting lifestyles and emergence of pathogens.</title>
        <authorList>
            <person name="Haridas S."/>
            <person name="Albert R."/>
            <person name="Binder M."/>
            <person name="Bloem J."/>
            <person name="Labutti K."/>
            <person name="Salamov A."/>
            <person name="Andreopoulos B."/>
            <person name="Baker S."/>
            <person name="Barry K."/>
            <person name="Bills G."/>
            <person name="Bluhm B."/>
            <person name="Cannon C."/>
            <person name="Castanera R."/>
            <person name="Culley D."/>
            <person name="Daum C."/>
            <person name="Ezra D."/>
            <person name="Gonzalez J."/>
            <person name="Henrissat B."/>
            <person name="Kuo A."/>
            <person name="Liang C."/>
            <person name="Lipzen A."/>
            <person name="Lutzoni F."/>
            <person name="Magnuson J."/>
            <person name="Mondo S."/>
            <person name="Nolan M."/>
            <person name="Ohm R."/>
            <person name="Pangilinan J."/>
            <person name="Park H.-J."/>
            <person name="Ramirez L."/>
            <person name="Alfaro M."/>
            <person name="Sun H."/>
            <person name="Tritt A."/>
            <person name="Yoshinaga Y."/>
            <person name="Zwiers L.-H."/>
            <person name="Turgeon B."/>
            <person name="Goodwin S."/>
            <person name="Spatafora J."/>
            <person name="Crous P."/>
            <person name="Grigoriev I."/>
        </authorList>
    </citation>
    <scope>NUCLEOTIDE SEQUENCE</scope>
    <source>
        <strain evidence="1">CBS 113818</strain>
    </source>
</reference>
<keyword evidence="2" id="KW-1185">Reference proteome</keyword>
<proteinExistence type="predicted"/>
<accession>A0A6A6ZUN5</accession>
<evidence type="ECO:0000313" key="1">
    <source>
        <dbReference type="EMBL" id="KAF2824035.1"/>
    </source>
</evidence>
<sequence>MEWAKLLRLSALAQLENLEISSYKPTYFLTPPRPYPPSGPIRLGAIITSPMQPDEPLHGPNLATTKNVSTFTEYKWSGSHHNKTSSRYGVWSCFLEMVLGAGVDVTVKLDKETTQSWTADSMTTMSFYPSDTFLAEAVSHDDVRNYITTHMFREKIYMITGVMIAPSTTTFRESLEEKGIYVHAQRSTWMEFHSRWSKSMDFHSIHEIPVLTGVGKH</sequence>
<gene>
    <name evidence="1" type="ORF">CC86DRAFT_384533</name>
</gene>
<evidence type="ECO:0000313" key="2">
    <source>
        <dbReference type="Proteomes" id="UP000799424"/>
    </source>
</evidence>
<organism evidence="1 2">
    <name type="scientific">Ophiobolus disseminans</name>
    <dbReference type="NCBI Taxonomy" id="1469910"/>
    <lineage>
        <taxon>Eukaryota</taxon>
        <taxon>Fungi</taxon>
        <taxon>Dikarya</taxon>
        <taxon>Ascomycota</taxon>
        <taxon>Pezizomycotina</taxon>
        <taxon>Dothideomycetes</taxon>
        <taxon>Pleosporomycetidae</taxon>
        <taxon>Pleosporales</taxon>
        <taxon>Pleosporineae</taxon>
        <taxon>Phaeosphaeriaceae</taxon>
        <taxon>Ophiobolus</taxon>
    </lineage>
</organism>
<protein>
    <submittedName>
        <fullName evidence="1">Uncharacterized protein</fullName>
    </submittedName>
</protein>
<dbReference type="EMBL" id="MU006231">
    <property type="protein sequence ID" value="KAF2824035.1"/>
    <property type="molecule type" value="Genomic_DNA"/>
</dbReference>
<dbReference type="OrthoDB" id="4500473at2759"/>
<dbReference type="AlphaFoldDB" id="A0A6A6ZUN5"/>
<name>A0A6A6ZUN5_9PLEO</name>
<dbReference type="Proteomes" id="UP000799424">
    <property type="component" value="Unassembled WGS sequence"/>
</dbReference>